<dbReference type="SMART" id="SM00316">
    <property type="entry name" value="S1"/>
    <property type="match status" value="2"/>
</dbReference>
<proteinExistence type="predicted"/>
<evidence type="ECO:0000313" key="3">
    <source>
        <dbReference type="Proteomes" id="UP000244338"/>
    </source>
</evidence>
<evidence type="ECO:0000313" key="2">
    <source>
        <dbReference type="EMBL" id="PTQ55676.1"/>
    </source>
</evidence>
<dbReference type="Proteomes" id="UP000244338">
    <property type="component" value="Unassembled WGS sequence"/>
</dbReference>
<dbReference type="GO" id="GO:0003676">
    <property type="term" value="F:nucleic acid binding"/>
    <property type="evidence" value="ECO:0007669"/>
    <property type="project" value="InterPro"/>
</dbReference>
<dbReference type="AlphaFoldDB" id="A0A2R6XZ13"/>
<feature type="domain" description="S1 motif" evidence="1">
    <location>
        <begin position="11"/>
        <end position="84"/>
    </location>
</feature>
<accession>A0A2R6XZ13</accession>
<organism evidence="2 3">
    <name type="scientific">Candidatus Carbonibacillus altaicus</name>
    <dbReference type="NCBI Taxonomy" id="2163959"/>
    <lineage>
        <taxon>Bacteria</taxon>
        <taxon>Bacillati</taxon>
        <taxon>Bacillota</taxon>
        <taxon>Bacilli</taxon>
        <taxon>Bacillales</taxon>
        <taxon>Candidatus Carbonibacillus</taxon>
    </lineage>
</organism>
<dbReference type="InterPro" id="IPR003029">
    <property type="entry name" value="S1_domain"/>
</dbReference>
<protein>
    <recommendedName>
        <fullName evidence="1">S1 motif domain-containing protein</fullName>
    </recommendedName>
</protein>
<sequence>MQWSELKILAARREIIPVVVTGYHETGDHLVVDVSYGEETGFIPVSRMALPPNHDTELLLTDLIGQEIEAVIAGVEDSVFAGDRMSAMQRIRGRTPLEKETIVKARIRHVLQDVLYGEAAGRLIRIERNAAVRRRTPTLRLVYAPGDEKDVRIEKVVSPPAEDAPEIYAGNIIAVTENPYKKAMYQPGARMRATVLRVFDESISLSFEPEVIGFAHLPLYPVAPGDEVIVKIDSVKPEEMKIFATIIRKLGSKMPGKAVIQRRGRY</sequence>
<evidence type="ECO:0000259" key="1">
    <source>
        <dbReference type="SMART" id="SM00316"/>
    </source>
</evidence>
<reference evidence="3" key="1">
    <citation type="journal article" date="2018" name="Sci. Rep.">
        <title>Lignite coal burning seam in the remote Altai Mountains harbors a hydrogen-driven thermophilic microbial community.</title>
        <authorList>
            <person name="Kadnikov V.V."/>
            <person name="Mardanov A.V."/>
            <person name="Ivasenko D.A."/>
            <person name="Antsiferov D.V."/>
            <person name="Beletsky A.V."/>
            <person name="Karnachuk O.V."/>
            <person name="Ravin N.V."/>
        </authorList>
    </citation>
    <scope>NUCLEOTIDE SEQUENCE [LARGE SCALE GENOMIC DNA]</scope>
</reference>
<name>A0A2R6XZ13_9BACL</name>
<gene>
    <name evidence="2" type="ORF">BSOLF_1724</name>
</gene>
<feature type="domain" description="S1 motif" evidence="1">
    <location>
        <begin position="186"/>
        <end position="247"/>
    </location>
</feature>
<comment type="caution">
    <text evidence="2">The sequence shown here is derived from an EMBL/GenBank/DDBJ whole genome shotgun (WGS) entry which is preliminary data.</text>
</comment>
<dbReference type="EMBL" id="PEBX01000084">
    <property type="protein sequence ID" value="PTQ55676.1"/>
    <property type="molecule type" value="Genomic_DNA"/>
</dbReference>